<protein>
    <recommendedName>
        <fullName evidence="4">6-phosphogluconate dehydrogenase</fullName>
    </recommendedName>
</protein>
<organism evidence="2 3">
    <name type="scientific">Rapidithrix thailandica</name>
    <dbReference type="NCBI Taxonomy" id="413964"/>
    <lineage>
        <taxon>Bacteria</taxon>
        <taxon>Pseudomonadati</taxon>
        <taxon>Bacteroidota</taxon>
        <taxon>Cytophagia</taxon>
        <taxon>Cytophagales</taxon>
        <taxon>Flammeovirgaceae</taxon>
        <taxon>Rapidithrix</taxon>
    </lineage>
</organism>
<sequence>MSKLKKILIRSVIAILVLGTLFLLYSIFGNYSSGYRAGVVIKVSQRGYLFKTNEGELDVGGLNTVKGKQGGMSSVWHFSVASGHPEVLEVLGDVALSKERVKLYYNEKFFKLPWRGETKYFITKVERVSSGDAGTQE</sequence>
<evidence type="ECO:0000256" key="1">
    <source>
        <dbReference type="SAM" id="Phobius"/>
    </source>
</evidence>
<keyword evidence="1" id="KW-1133">Transmembrane helix</keyword>
<dbReference type="RefSeq" id="WP_346821475.1">
    <property type="nucleotide sequence ID" value="NZ_JBDKWZ010000006.1"/>
</dbReference>
<evidence type="ECO:0008006" key="4">
    <source>
        <dbReference type="Google" id="ProtNLM"/>
    </source>
</evidence>
<evidence type="ECO:0000313" key="3">
    <source>
        <dbReference type="Proteomes" id="UP001403385"/>
    </source>
</evidence>
<evidence type="ECO:0000313" key="2">
    <source>
        <dbReference type="EMBL" id="MEN7548698.1"/>
    </source>
</evidence>
<keyword evidence="3" id="KW-1185">Reference proteome</keyword>
<comment type="caution">
    <text evidence="2">The sequence shown here is derived from an EMBL/GenBank/DDBJ whole genome shotgun (WGS) entry which is preliminary data.</text>
</comment>
<proteinExistence type="predicted"/>
<accession>A0AAW9S8F8</accession>
<gene>
    <name evidence="2" type="ORF">AAG747_12310</name>
</gene>
<dbReference type="EMBL" id="JBDKWZ010000006">
    <property type="protein sequence ID" value="MEN7548698.1"/>
    <property type="molecule type" value="Genomic_DNA"/>
</dbReference>
<name>A0AAW9S8F8_9BACT</name>
<feature type="transmembrane region" description="Helical" evidence="1">
    <location>
        <begin position="7"/>
        <end position="28"/>
    </location>
</feature>
<keyword evidence="1" id="KW-0812">Transmembrane</keyword>
<keyword evidence="1" id="KW-0472">Membrane</keyword>
<reference evidence="2 3" key="1">
    <citation type="submission" date="2024-04" db="EMBL/GenBank/DDBJ databases">
        <title>Novel genus in family Flammeovirgaceae.</title>
        <authorList>
            <person name="Nguyen T.H."/>
            <person name="Vuong T.Q."/>
            <person name="Le H."/>
            <person name="Kim S.-G."/>
        </authorList>
    </citation>
    <scope>NUCLEOTIDE SEQUENCE [LARGE SCALE GENOMIC DNA]</scope>
    <source>
        <strain evidence="2 3">JCM 23209</strain>
    </source>
</reference>
<dbReference type="Proteomes" id="UP001403385">
    <property type="component" value="Unassembled WGS sequence"/>
</dbReference>
<dbReference type="AlphaFoldDB" id="A0AAW9S8F8"/>